<dbReference type="RefSeq" id="WP_030288888.1">
    <property type="nucleotide sequence ID" value="NZ_JBEZYM010000084.1"/>
</dbReference>
<comment type="caution">
    <text evidence="2">The sequence shown here is derived from an EMBL/GenBank/DDBJ whole genome shotgun (WGS) entry which is preliminary data.</text>
</comment>
<accession>A0A1E7NFA2</accession>
<dbReference type="Proteomes" id="UP000037395">
    <property type="component" value="Unassembled WGS sequence"/>
</dbReference>
<evidence type="ECO:0000313" key="2">
    <source>
        <dbReference type="EMBL" id="OEV39354.1"/>
    </source>
</evidence>
<name>A0A1E7NFA2_KITAU</name>
<proteinExistence type="predicted"/>
<gene>
    <name evidence="2" type="ORF">HS99_0001175</name>
</gene>
<keyword evidence="3" id="KW-1185">Reference proteome</keyword>
<feature type="compositionally biased region" description="Low complexity" evidence="1">
    <location>
        <begin position="137"/>
        <end position="165"/>
    </location>
</feature>
<dbReference type="EMBL" id="JPRF03000001">
    <property type="protein sequence ID" value="OEV39354.1"/>
    <property type="molecule type" value="Genomic_DNA"/>
</dbReference>
<reference evidence="2" key="1">
    <citation type="submission" date="2016-08" db="EMBL/GenBank/DDBJ databases">
        <title>Sequencing, Assembly and Comparative Genomics of S. aureofaciens ATCC 10762.</title>
        <authorList>
            <person name="Gradnigo J.S."/>
            <person name="Johnson N."/>
            <person name="Somerville G.A."/>
        </authorList>
    </citation>
    <scope>NUCLEOTIDE SEQUENCE [LARGE SCALE GENOMIC DNA]</scope>
    <source>
        <strain evidence="2">ATCC 10762</strain>
    </source>
</reference>
<protein>
    <submittedName>
        <fullName evidence="2">Uncharacterized protein</fullName>
    </submittedName>
</protein>
<feature type="region of interest" description="Disordered" evidence="1">
    <location>
        <begin position="116"/>
        <end position="165"/>
    </location>
</feature>
<dbReference type="AlphaFoldDB" id="A0A1E7NFA2"/>
<sequence>MVPWLFLVTLTAYGVVAGLTARTVFARSRAGFVASRGGGPTEWVQERFEQQERAQAEAVALMSGLCWVVAIPALVLRRVVAGLVLCRPAVSQTPAMPAPTVADRIEELERALGLGAPSPIPLLGDSPEPRGAGDGGTKAAHAPAEDATAVHAEAVHAVTEGARAD</sequence>
<evidence type="ECO:0000256" key="1">
    <source>
        <dbReference type="SAM" id="MobiDB-lite"/>
    </source>
</evidence>
<evidence type="ECO:0000313" key="3">
    <source>
        <dbReference type="Proteomes" id="UP000037395"/>
    </source>
</evidence>
<organism evidence="2 3">
    <name type="scientific">Kitasatospora aureofaciens</name>
    <name type="common">Streptomyces aureofaciens</name>
    <dbReference type="NCBI Taxonomy" id="1894"/>
    <lineage>
        <taxon>Bacteria</taxon>
        <taxon>Bacillati</taxon>
        <taxon>Actinomycetota</taxon>
        <taxon>Actinomycetes</taxon>
        <taxon>Kitasatosporales</taxon>
        <taxon>Streptomycetaceae</taxon>
        <taxon>Kitasatospora</taxon>
    </lineage>
</organism>